<dbReference type="InterPro" id="IPR036282">
    <property type="entry name" value="Glutathione-S-Trfase_C_sf"/>
</dbReference>
<evidence type="ECO:0000256" key="4">
    <source>
        <dbReference type="ARBA" id="ARBA00022679"/>
    </source>
</evidence>
<dbReference type="EC" id="2.5.1.18" evidence="3"/>
<sequence length="161" mass="18190">MITPTIFYFDVKARAEPLKVALSLKNVQYDYQVVPWESIKNFEEYPFGQAPRYKDDTIDMVQSNAILRHIGRKYGLYGQGLEQQAEIDMIVDGVDDLTVKTYKPTLIDKSEESQSAYWATHGEPSSKKEKNGGAHWALLDAVIKRNKGAYATAGVTTHSDR</sequence>
<protein>
    <recommendedName>
        <fullName evidence="3">glutathione transferase</fullName>
        <ecNumber evidence="3">2.5.1.18</ecNumber>
    </recommendedName>
</protein>
<dbReference type="GO" id="GO:0006749">
    <property type="term" value="P:glutathione metabolic process"/>
    <property type="evidence" value="ECO:0007669"/>
    <property type="project" value="TreeGrafter"/>
</dbReference>
<keyword evidence="4" id="KW-0808">Transferase</keyword>
<dbReference type="EMBL" id="JALJOV010000980">
    <property type="protein sequence ID" value="KAK9857206.1"/>
    <property type="molecule type" value="Genomic_DNA"/>
</dbReference>
<dbReference type="PANTHER" id="PTHR11571">
    <property type="entry name" value="GLUTATHIONE S-TRANSFERASE"/>
    <property type="match status" value="1"/>
</dbReference>
<dbReference type="Proteomes" id="UP001485043">
    <property type="component" value="Unassembled WGS sequence"/>
</dbReference>
<comment type="catalytic activity">
    <reaction evidence="5">
        <text>RX + glutathione = an S-substituted glutathione + a halide anion + H(+)</text>
        <dbReference type="Rhea" id="RHEA:16437"/>
        <dbReference type="ChEBI" id="CHEBI:15378"/>
        <dbReference type="ChEBI" id="CHEBI:16042"/>
        <dbReference type="ChEBI" id="CHEBI:17792"/>
        <dbReference type="ChEBI" id="CHEBI:57925"/>
        <dbReference type="ChEBI" id="CHEBI:90779"/>
        <dbReference type="EC" id="2.5.1.18"/>
    </reaction>
</comment>
<comment type="similarity">
    <text evidence="2">Belongs to the GST superfamily. Mu family.</text>
</comment>
<dbReference type="InterPro" id="IPR050213">
    <property type="entry name" value="GST_superfamily"/>
</dbReference>
<organism evidence="8 9">
    <name type="scientific">Apatococcus fuscideae</name>
    <dbReference type="NCBI Taxonomy" id="2026836"/>
    <lineage>
        <taxon>Eukaryota</taxon>
        <taxon>Viridiplantae</taxon>
        <taxon>Chlorophyta</taxon>
        <taxon>core chlorophytes</taxon>
        <taxon>Trebouxiophyceae</taxon>
        <taxon>Chlorellales</taxon>
        <taxon>Chlorellaceae</taxon>
        <taxon>Apatococcus</taxon>
    </lineage>
</organism>
<dbReference type="InterPro" id="IPR040079">
    <property type="entry name" value="Glutathione_S-Trfase"/>
</dbReference>
<comment type="function">
    <text evidence="1">Conjugation of reduced glutathione to a wide number of exogenous and endogenous hydrophobic electrophiles.</text>
</comment>
<evidence type="ECO:0000256" key="5">
    <source>
        <dbReference type="ARBA" id="ARBA00047960"/>
    </source>
</evidence>
<dbReference type="AlphaFoldDB" id="A0AAW1SUS6"/>
<name>A0AAW1SUS6_9CHLO</name>
<feature type="domain" description="GST N-terminal" evidence="7">
    <location>
        <begin position="2"/>
        <end position="78"/>
    </location>
</feature>
<dbReference type="SFLD" id="SFLDS00019">
    <property type="entry name" value="Glutathione_Transferase_(cytos"/>
    <property type="match status" value="1"/>
</dbReference>
<gene>
    <name evidence="8" type="ORF">WJX84_008036</name>
</gene>
<evidence type="ECO:0000313" key="9">
    <source>
        <dbReference type="Proteomes" id="UP001485043"/>
    </source>
</evidence>
<dbReference type="Gene3D" id="1.20.1050.10">
    <property type="match status" value="1"/>
</dbReference>
<proteinExistence type="inferred from homology"/>
<evidence type="ECO:0000256" key="1">
    <source>
        <dbReference type="ARBA" id="ARBA00003701"/>
    </source>
</evidence>
<comment type="caution">
    <text evidence="8">The sequence shown here is derived from an EMBL/GenBank/DDBJ whole genome shotgun (WGS) entry which is preliminary data.</text>
</comment>
<dbReference type="GO" id="GO:0004364">
    <property type="term" value="F:glutathione transferase activity"/>
    <property type="evidence" value="ECO:0007669"/>
    <property type="project" value="UniProtKB-EC"/>
</dbReference>
<evidence type="ECO:0000256" key="6">
    <source>
        <dbReference type="SAM" id="MobiDB-lite"/>
    </source>
</evidence>
<keyword evidence="9" id="KW-1185">Reference proteome</keyword>
<evidence type="ECO:0000313" key="8">
    <source>
        <dbReference type="EMBL" id="KAK9857206.1"/>
    </source>
</evidence>
<dbReference type="SUPFAM" id="SSF52833">
    <property type="entry name" value="Thioredoxin-like"/>
    <property type="match status" value="1"/>
</dbReference>
<dbReference type="PANTHER" id="PTHR11571:SF222">
    <property type="entry name" value="GLUTATHIONE TRANSFERASE"/>
    <property type="match status" value="1"/>
</dbReference>
<dbReference type="InterPro" id="IPR004045">
    <property type="entry name" value="Glutathione_S-Trfase_N"/>
</dbReference>
<dbReference type="InterPro" id="IPR036249">
    <property type="entry name" value="Thioredoxin-like_sf"/>
</dbReference>
<accession>A0AAW1SUS6</accession>
<dbReference type="SUPFAM" id="SSF47616">
    <property type="entry name" value="GST C-terminal domain-like"/>
    <property type="match status" value="1"/>
</dbReference>
<reference evidence="8 9" key="1">
    <citation type="journal article" date="2024" name="Nat. Commun.">
        <title>Phylogenomics reveals the evolutionary origins of lichenization in chlorophyte algae.</title>
        <authorList>
            <person name="Puginier C."/>
            <person name="Libourel C."/>
            <person name="Otte J."/>
            <person name="Skaloud P."/>
            <person name="Haon M."/>
            <person name="Grisel S."/>
            <person name="Petersen M."/>
            <person name="Berrin J.G."/>
            <person name="Delaux P.M."/>
            <person name="Dal Grande F."/>
            <person name="Keller J."/>
        </authorList>
    </citation>
    <scope>NUCLEOTIDE SEQUENCE [LARGE SCALE GENOMIC DNA]</scope>
    <source>
        <strain evidence="8 9">SAG 2523</strain>
    </source>
</reference>
<evidence type="ECO:0000256" key="2">
    <source>
        <dbReference type="ARBA" id="ARBA00005861"/>
    </source>
</evidence>
<dbReference type="Gene3D" id="3.40.30.10">
    <property type="entry name" value="Glutaredoxin"/>
    <property type="match status" value="1"/>
</dbReference>
<evidence type="ECO:0000256" key="3">
    <source>
        <dbReference type="ARBA" id="ARBA00012452"/>
    </source>
</evidence>
<feature type="region of interest" description="Disordered" evidence="6">
    <location>
        <begin position="113"/>
        <end position="132"/>
    </location>
</feature>
<dbReference type="PROSITE" id="PS50404">
    <property type="entry name" value="GST_NTER"/>
    <property type="match status" value="1"/>
</dbReference>
<evidence type="ECO:0000259" key="7">
    <source>
        <dbReference type="PROSITE" id="PS50404"/>
    </source>
</evidence>